<dbReference type="CDD" id="cd20557">
    <property type="entry name" value="CYCLIN_ScPCL1-like"/>
    <property type="match status" value="1"/>
</dbReference>
<dbReference type="Pfam" id="PF00134">
    <property type="entry name" value="Cyclin_N"/>
    <property type="match status" value="1"/>
</dbReference>
<dbReference type="PANTHER" id="PTHR15615:SF108">
    <property type="entry name" value="PROTEIN CNPPD1"/>
    <property type="match status" value="1"/>
</dbReference>
<proteinExistence type="predicted"/>
<accession>A0ABP9YC73</accession>
<dbReference type="InterPro" id="IPR006671">
    <property type="entry name" value="Cyclin_N"/>
</dbReference>
<dbReference type="InterPro" id="IPR036915">
    <property type="entry name" value="Cyclin-like_sf"/>
</dbReference>
<dbReference type="InterPro" id="IPR013922">
    <property type="entry name" value="Cyclin_PHO80-like"/>
</dbReference>
<reference evidence="2 3" key="1">
    <citation type="submission" date="2024-04" db="EMBL/GenBank/DDBJ databases">
        <title>genome sequences of Mucor flavus KT1a and Helicostylum pulchrum KT1b strains isolation_sourced from the surface of a dry-aged beef.</title>
        <authorList>
            <person name="Toyotome T."/>
            <person name="Hosono M."/>
            <person name="Torimaru M."/>
            <person name="Fukuda K."/>
            <person name="Mikami N."/>
        </authorList>
    </citation>
    <scope>NUCLEOTIDE SEQUENCE [LARGE SCALE GENOMIC DNA]</scope>
    <source>
        <strain evidence="2 3">KT1b</strain>
    </source>
</reference>
<dbReference type="SUPFAM" id="SSF47954">
    <property type="entry name" value="Cyclin-like"/>
    <property type="match status" value="1"/>
</dbReference>
<protein>
    <recommendedName>
        <fullName evidence="1">Cyclin N-terminal domain-containing protein</fullName>
    </recommendedName>
</protein>
<dbReference type="Gene3D" id="1.10.472.10">
    <property type="entry name" value="Cyclin-like"/>
    <property type="match status" value="1"/>
</dbReference>
<keyword evidence="3" id="KW-1185">Reference proteome</keyword>
<comment type="caution">
    <text evidence="2">The sequence shown here is derived from an EMBL/GenBank/DDBJ whole genome shotgun (WGS) entry which is preliminary data.</text>
</comment>
<dbReference type="EMBL" id="BAABUJ010000033">
    <property type="protein sequence ID" value="GAA5804215.1"/>
    <property type="molecule type" value="Genomic_DNA"/>
</dbReference>
<name>A0ABP9YC73_9FUNG</name>
<dbReference type="Proteomes" id="UP001476247">
    <property type="component" value="Unassembled WGS sequence"/>
</dbReference>
<sequence>MITTATATATTTTTTTTTTTAATTIQQNMNIIIKNPIVHEKKECFSNDYRPLPTVLTDFFAFKLCDFIRTRPLPSGSKRTTPELVYFILKITSQARISCHIAVVALIYIERCKAALPKNAIGDQDTIHRIFVASLLVASKYLHGTCWGESQRVTEDEHDFKLLAEDELPVWLNNARMANICTRFYTLQQINQLELSFLNLIKFECFVNPIEVQEYLVKHRQDLLL</sequence>
<evidence type="ECO:0000313" key="3">
    <source>
        <dbReference type="Proteomes" id="UP001476247"/>
    </source>
</evidence>
<organism evidence="2 3">
    <name type="scientific">Helicostylum pulchrum</name>
    <dbReference type="NCBI Taxonomy" id="562976"/>
    <lineage>
        <taxon>Eukaryota</taxon>
        <taxon>Fungi</taxon>
        <taxon>Fungi incertae sedis</taxon>
        <taxon>Mucoromycota</taxon>
        <taxon>Mucoromycotina</taxon>
        <taxon>Mucoromycetes</taxon>
        <taxon>Mucorales</taxon>
        <taxon>Mucorineae</taxon>
        <taxon>Mucoraceae</taxon>
        <taxon>Helicostylum</taxon>
    </lineage>
</organism>
<evidence type="ECO:0000313" key="2">
    <source>
        <dbReference type="EMBL" id="GAA5804215.1"/>
    </source>
</evidence>
<dbReference type="PANTHER" id="PTHR15615">
    <property type="match status" value="1"/>
</dbReference>
<feature type="domain" description="Cyclin N-terminal" evidence="1">
    <location>
        <begin position="80"/>
        <end position="204"/>
    </location>
</feature>
<evidence type="ECO:0000259" key="1">
    <source>
        <dbReference type="Pfam" id="PF00134"/>
    </source>
</evidence>
<gene>
    <name evidence="2" type="ORF">HPULCUR_009702</name>
</gene>